<evidence type="ECO:0000313" key="3">
    <source>
        <dbReference type="Proteomes" id="UP000707138"/>
    </source>
</evidence>
<dbReference type="RefSeq" id="WP_205087190.1">
    <property type="nucleotide sequence ID" value="NZ_JACJLA010000001.1"/>
</dbReference>
<gene>
    <name evidence="2" type="ORF">H6A01_00840</name>
</gene>
<evidence type="ECO:0000313" key="2">
    <source>
        <dbReference type="EMBL" id="MBM6911872.1"/>
    </source>
</evidence>
<reference evidence="2 3" key="1">
    <citation type="journal article" date="2021" name="Sci. Rep.">
        <title>The distribution of antibiotic resistance genes in chicken gut microbiota commensals.</title>
        <authorList>
            <person name="Juricova H."/>
            <person name="Matiasovicova J."/>
            <person name="Kubasova T."/>
            <person name="Cejkova D."/>
            <person name="Rychlik I."/>
        </authorList>
    </citation>
    <scope>NUCLEOTIDE SEQUENCE [LARGE SCALE GENOMIC DNA]</scope>
    <source>
        <strain evidence="2 3">An537</strain>
    </source>
</reference>
<feature type="domain" description="Phage-Barnase-EndoU-ColicinE5/D-RelE like nuclease 4" evidence="1">
    <location>
        <begin position="13"/>
        <end position="192"/>
    </location>
</feature>
<dbReference type="Pfam" id="PF18813">
    <property type="entry name" value="PBECR4"/>
    <property type="match status" value="1"/>
</dbReference>
<evidence type="ECO:0000259" key="1">
    <source>
        <dbReference type="Pfam" id="PF18813"/>
    </source>
</evidence>
<dbReference type="EMBL" id="JACJLA010000001">
    <property type="protein sequence ID" value="MBM6911872.1"/>
    <property type="molecule type" value="Genomic_DNA"/>
</dbReference>
<sequence>MDYIDKRKALEILFTSAENYQNNLNERNLLFVHINKRKQVGFIETKFSASNFQHLTGVVTDKNIISPSRFYELCLNKKLKISEFEFRKDGTTELKLRAMPEIFSKNISGKMLGDFDAFKVKLQTEKLVGGIRAAIGFVKEQGLNQNIKKDKIVYVPNTLLTADIRDLVTNTVQIIETYSKRTRNEYYTEQVYRTNSKTVDWGKVKQNEIYKNLPIIRKPIEKGELIKTQSKRPKIIFHRPESKSNGHER</sequence>
<dbReference type="Proteomes" id="UP000707138">
    <property type="component" value="Unassembled WGS sequence"/>
</dbReference>
<proteinExistence type="predicted"/>
<accession>A0ABS2GDH3</accession>
<dbReference type="InterPro" id="IPR041420">
    <property type="entry name" value="PBECR4"/>
</dbReference>
<comment type="caution">
    <text evidence="2">The sequence shown here is derived from an EMBL/GenBank/DDBJ whole genome shotgun (WGS) entry which is preliminary data.</text>
</comment>
<organism evidence="2 3">
    <name type="scientific">Veillonella magna</name>
    <dbReference type="NCBI Taxonomy" id="464322"/>
    <lineage>
        <taxon>Bacteria</taxon>
        <taxon>Bacillati</taxon>
        <taxon>Bacillota</taxon>
        <taxon>Negativicutes</taxon>
        <taxon>Veillonellales</taxon>
        <taxon>Veillonellaceae</taxon>
        <taxon>Veillonella</taxon>
    </lineage>
</organism>
<name>A0ABS2GDH3_9FIRM</name>
<keyword evidence="3" id="KW-1185">Reference proteome</keyword>
<protein>
    <recommendedName>
        <fullName evidence="1">Phage-Barnase-EndoU-ColicinE5/D-RelE like nuclease 4 domain-containing protein</fullName>
    </recommendedName>
</protein>